<comment type="catalytic activity">
    <reaction evidence="8">
        <text>L-cysteinyl-[protein] + hexadecanoyl-CoA = S-hexadecanoyl-L-cysteinyl-[protein] + CoA</text>
        <dbReference type="Rhea" id="RHEA:36683"/>
        <dbReference type="Rhea" id="RHEA-COMP:10131"/>
        <dbReference type="Rhea" id="RHEA-COMP:11032"/>
        <dbReference type="ChEBI" id="CHEBI:29950"/>
        <dbReference type="ChEBI" id="CHEBI:57287"/>
        <dbReference type="ChEBI" id="CHEBI:57379"/>
        <dbReference type="ChEBI" id="CHEBI:74151"/>
        <dbReference type="EC" id="2.3.1.225"/>
    </reaction>
</comment>
<evidence type="ECO:0000256" key="8">
    <source>
        <dbReference type="RuleBase" id="RU079119"/>
    </source>
</evidence>
<gene>
    <name evidence="10" type="ORF">C2E20_2571</name>
</gene>
<feature type="transmembrane region" description="Helical" evidence="8">
    <location>
        <begin position="12"/>
        <end position="34"/>
    </location>
</feature>
<dbReference type="InterPro" id="IPR039859">
    <property type="entry name" value="PFA4/ZDH16/20/ERF2-like"/>
</dbReference>
<accession>A0A2P6VJ08</accession>
<keyword evidence="7 8" id="KW-0012">Acyltransferase</keyword>
<keyword evidence="5 8" id="KW-1133">Transmembrane helix</keyword>
<evidence type="ECO:0000256" key="2">
    <source>
        <dbReference type="ARBA" id="ARBA00008574"/>
    </source>
</evidence>
<comment type="similarity">
    <text evidence="2 8">Belongs to the DHHC palmitoyltransferase family.</text>
</comment>
<keyword evidence="3 8" id="KW-0808">Transferase</keyword>
<evidence type="ECO:0000256" key="3">
    <source>
        <dbReference type="ARBA" id="ARBA00022679"/>
    </source>
</evidence>
<dbReference type="EC" id="2.3.1.225" evidence="8"/>
<evidence type="ECO:0000256" key="5">
    <source>
        <dbReference type="ARBA" id="ARBA00022989"/>
    </source>
</evidence>
<dbReference type="GO" id="GO:0016020">
    <property type="term" value="C:membrane"/>
    <property type="evidence" value="ECO:0007669"/>
    <property type="project" value="UniProtKB-SubCell"/>
</dbReference>
<evidence type="ECO:0000256" key="1">
    <source>
        <dbReference type="ARBA" id="ARBA00004141"/>
    </source>
</evidence>
<dbReference type="AlphaFoldDB" id="A0A2P6VJ08"/>
<dbReference type="PROSITE" id="PS50216">
    <property type="entry name" value="DHHC"/>
    <property type="match status" value="1"/>
</dbReference>
<dbReference type="PANTHER" id="PTHR12246">
    <property type="entry name" value="PALMITOYLTRANSFERASE ZDHHC16"/>
    <property type="match status" value="1"/>
</dbReference>
<evidence type="ECO:0000256" key="7">
    <source>
        <dbReference type="ARBA" id="ARBA00023315"/>
    </source>
</evidence>
<feature type="domain" description="Palmitoyltransferase DHHC" evidence="9">
    <location>
        <begin position="69"/>
        <end position="239"/>
    </location>
</feature>
<evidence type="ECO:0000256" key="4">
    <source>
        <dbReference type="ARBA" id="ARBA00022692"/>
    </source>
</evidence>
<evidence type="ECO:0000313" key="10">
    <source>
        <dbReference type="EMBL" id="PSC74050.1"/>
    </source>
</evidence>
<protein>
    <recommendedName>
        <fullName evidence="8">S-acyltransferase</fullName>
        <ecNumber evidence="8">2.3.1.225</ecNumber>
    </recommendedName>
    <alternativeName>
        <fullName evidence="8">Palmitoyltransferase</fullName>
    </alternativeName>
</protein>
<keyword evidence="4 8" id="KW-0812">Transmembrane</keyword>
<name>A0A2P6VJ08_9CHLO</name>
<evidence type="ECO:0000256" key="6">
    <source>
        <dbReference type="ARBA" id="ARBA00023136"/>
    </source>
</evidence>
<evidence type="ECO:0000313" key="11">
    <source>
        <dbReference type="Proteomes" id="UP000239649"/>
    </source>
</evidence>
<feature type="transmembrane region" description="Helical" evidence="8">
    <location>
        <begin position="197"/>
        <end position="222"/>
    </location>
</feature>
<evidence type="ECO:0000259" key="9">
    <source>
        <dbReference type="Pfam" id="PF01529"/>
    </source>
</evidence>
<sequence length="315" mass="32794">MLNVVVPRLGYSVHGVGHAAVLTALTALAMAAYLECVFCDPGRVPAGWQPDAEQQQVAVLQVKRRGGGRRFCKKCAAPKPPRTHHCRRCGHCVLRMDHHCTWVNNCIGHGNYRSFLRMCLLLTLACLHALSLLLSMDARLAQIALGWDEETRLAAAAGHEPGSGSAAAAAAAAEAAAAAAAAATPSLSTKAGWRGPLWVHAAVQVLATAVGLPVAVGLLVLLTWNAYLALRNQTTIEYHEGVEARFVEAGTAAAQQRHPFDLGWHGNLAAVCGDSLGGWLLPGQPAAEGDGCAFGTPWDAAASAASAAEGAPRGS</sequence>
<organism evidence="10 11">
    <name type="scientific">Micractinium conductrix</name>
    <dbReference type="NCBI Taxonomy" id="554055"/>
    <lineage>
        <taxon>Eukaryota</taxon>
        <taxon>Viridiplantae</taxon>
        <taxon>Chlorophyta</taxon>
        <taxon>core chlorophytes</taxon>
        <taxon>Trebouxiophyceae</taxon>
        <taxon>Chlorellales</taxon>
        <taxon>Chlorellaceae</taxon>
        <taxon>Chlorella clade</taxon>
        <taxon>Micractinium</taxon>
    </lineage>
</organism>
<comment type="subcellular location">
    <subcellularLocation>
        <location evidence="1">Membrane</location>
        <topology evidence="1">Multi-pass membrane protein</topology>
    </subcellularLocation>
</comment>
<dbReference type="GO" id="GO:0019706">
    <property type="term" value="F:protein-cysteine S-palmitoyltransferase activity"/>
    <property type="evidence" value="ECO:0007669"/>
    <property type="project" value="UniProtKB-EC"/>
</dbReference>
<dbReference type="OrthoDB" id="331948at2759"/>
<dbReference type="Proteomes" id="UP000239649">
    <property type="component" value="Unassembled WGS sequence"/>
</dbReference>
<keyword evidence="6 8" id="KW-0472">Membrane</keyword>
<dbReference type="EMBL" id="LHPF02000005">
    <property type="protein sequence ID" value="PSC74050.1"/>
    <property type="molecule type" value="Genomic_DNA"/>
</dbReference>
<dbReference type="Pfam" id="PF01529">
    <property type="entry name" value="DHHC"/>
    <property type="match status" value="1"/>
</dbReference>
<comment type="domain">
    <text evidence="8">The DHHC domain is required for palmitoyltransferase activity.</text>
</comment>
<comment type="caution">
    <text evidence="10">The sequence shown here is derived from an EMBL/GenBank/DDBJ whole genome shotgun (WGS) entry which is preliminary data.</text>
</comment>
<dbReference type="InterPro" id="IPR001594">
    <property type="entry name" value="Palmitoyltrfase_DHHC"/>
</dbReference>
<keyword evidence="11" id="KW-1185">Reference proteome</keyword>
<reference evidence="10 11" key="1">
    <citation type="journal article" date="2018" name="Plant J.">
        <title>Genome sequences of Chlorella sorokiniana UTEX 1602 and Micractinium conductrix SAG 241.80: implications to maltose excretion by a green alga.</title>
        <authorList>
            <person name="Arriola M.B."/>
            <person name="Velmurugan N."/>
            <person name="Zhang Y."/>
            <person name="Plunkett M.H."/>
            <person name="Hondzo H."/>
            <person name="Barney B.M."/>
        </authorList>
    </citation>
    <scope>NUCLEOTIDE SEQUENCE [LARGE SCALE GENOMIC DNA]</scope>
    <source>
        <strain evidence="10 11">SAG 241.80</strain>
    </source>
</reference>
<feature type="transmembrane region" description="Helical" evidence="8">
    <location>
        <begin position="115"/>
        <end position="136"/>
    </location>
</feature>
<proteinExistence type="inferred from homology"/>